<evidence type="ECO:0000256" key="1">
    <source>
        <dbReference type="ARBA" id="ARBA00004123"/>
    </source>
</evidence>
<evidence type="ECO:0000313" key="13">
    <source>
        <dbReference type="Proteomes" id="UP000751190"/>
    </source>
</evidence>
<accession>A0A8J5X485</accession>
<keyword evidence="4 8" id="KW-0540">Nuclease</keyword>
<name>A0A8J5X485_DIALT</name>
<keyword evidence="7" id="KW-0539">Nucleus</keyword>
<dbReference type="Pfam" id="PF17846">
    <property type="entry name" value="XRN_M"/>
    <property type="match status" value="2"/>
</dbReference>
<keyword evidence="5 8" id="KW-0378">Hydrolase</keyword>
<feature type="region of interest" description="Disordered" evidence="9">
    <location>
        <begin position="566"/>
        <end position="586"/>
    </location>
</feature>
<dbReference type="PANTHER" id="PTHR12341">
    <property type="entry name" value="5'-&gt;3' EXORIBONUCLEASE"/>
    <property type="match status" value="1"/>
</dbReference>
<dbReference type="InterPro" id="IPR004859">
    <property type="entry name" value="Xrn1_N"/>
</dbReference>
<evidence type="ECO:0000256" key="3">
    <source>
        <dbReference type="ARBA" id="ARBA00022664"/>
    </source>
</evidence>
<dbReference type="GO" id="GO:0000956">
    <property type="term" value="P:nuclear-transcribed mRNA catabolic process"/>
    <property type="evidence" value="ECO:0007669"/>
    <property type="project" value="TreeGrafter"/>
</dbReference>
<evidence type="ECO:0000259" key="11">
    <source>
        <dbReference type="Pfam" id="PF17846"/>
    </source>
</evidence>
<feature type="domain" description="Xrn1 helical" evidence="11">
    <location>
        <begin position="332"/>
        <end position="437"/>
    </location>
</feature>
<gene>
    <name evidence="12" type="ORF">KFE25_013176</name>
</gene>
<dbReference type="PIRSF" id="PIRSF037239">
    <property type="entry name" value="Exonuclease_Xrn2"/>
    <property type="match status" value="1"/>
</dbReference>
<dbReference type="GO" id="GO:0006397">
    <property type="term" value="P:mRNA processing"/>
    <property type="evidence" value="ECO:0007669"/>
    <property type="project" value="UniProtKB-UniRule"/>
</dbReference>
<feature type="domain" description="Xrn1 N-terminal" evidence="10">
    <location>
        <begin position="1"/>
        <end position="258"/>
    </location>
</feature>
<evidence type="ECO:0000313" key="12">
    <source>
        <dbReference type="EMBL" id="KAG8460526.1"/>
    </source>
</evidence>
<dbReference type="GO" id="GO:0004534">
    <property type="term" value="F:5'-3' RNA exonuclease activity"/>
    <property type="evidence" value="ECO:0007669"/>
    <property type="project" value="UniProtKB-UniRule"/>
</dbReference>
<dbReference type="EMBL" id="JAGTXO010000032">
    <property type="protein sequence ID" value="KAG8460526.1"/>
    <property type="molecule type" value="Genomic_DNA"/>
</dbReference>
<dbReference type="InterPro" id="IPR041412">
    <property type="entry name" value="Xrn1_helical"/>
</dbReference>
<dbReference type="Gene3D" id="1.25.40.1050">
    <property type="match status" value="1"/>
</dbReference>
<evidence type="ECO:0000256" key="8">
    <source>
        <dbReference type="PIRNR" id="PIRNR037239"/>
    </source>
</evidence>
<proteinExistence type="inferred from homology"/>
<dbReference type="GO" id="GO:0003723">
    <property type="term" value="F:RNA binding"/>
    <property type="evidence" value="ECO:0007669"/>
    <property type="project" value="TreeGrafter"/>
</dbReference>
<dbReference type="Pfam" id="PF03159">
    <property type="entry name" value="XRN_N"/>
    <property type="match status" value="1"/>
</dbReference>
<protein>
    <recommendedName>
        <fullName evidence="8">5'-3' exoribonuclease</fullName>
        <ecNumber evidence="8">3.1.13.-</ecNumber>
    </recommendedName>
</protein>
<dbReference type="Proteomes" id="UP000751190">
    <property type="component" value="Unassembled WGS sequence"/>
</dbReference>
<comment type="similarity">
    <text evidence="2 8">Belongs to the 5'-3' exonuclease family. XRN2/RAT1 subfamily.</text>
</comment>
<keyword evidence="13" id="KW-1185">Reference proteome</keyword>
<organism evidence="12 13">
    <name type="scientific">Diacronema lutheri</name>
    <name type="common">Unicellular marine alga</name>
    <name type="synonym">Monochrysis lutheri</name>
    <dbReference type="NCBI Taxonomy" id="2081491"/>
    <lineage>
        <taxon>Eukaryota</taxon>
        <taxon>Haptista</taxon>
        <taxon>Haptophyta</taxon>
        <taxon>Pavlovophyceae</taxon>
        <taxon>Pavlovales</taxon>
        <taxon>Pavlovaceae</taxon>
        <taxon>Diacronema</taxon>
    </lineage>
</organism>
<dbReference type="PANTHER" id="PTHR12341:SF41">
    <property type="entry name" value="5'-3' EXORIBONUCLEASE 2"/>
    <property type="match status" value="1"/>
</dbReference>
<dbReference type="OrthoDB" id="372487at2759"/>
<evidence type="ECO:0000256" key="7">
    <source>
        <dbReference type="ARBA" id="ARBA00023242"/>
    </source>
</evidence>
<sequence>MGVPAFYRWLAEKYPKTVVDCVEAEAPPLADGSSDFGALDWRAPSPNGTEVDNLYLDMNGVIHPCARPEVGPAPSSEEHIFQNIEKYIDRLLAAVRPRRLIYMAVDGPAPRAKMNQQRSRRFKAAKDAAERDAAEERLRAEWRARGLEPPPKRDAAAFAFDSNVITPGTQFMARLAAALRAYVARRLASHPAWRGLAVVLSDASVPGEGEHKIMEHIRAQRAMPGYDANMWHCVHGLDADLIMLALATHEPRFLILREVVFSAKDRKRQLRQDGRAGLGAADDDDETDEAAATAAALRRGGKPLQFLRIHTLREYLAVEFERMSFRGTAVTFELERLIDDFVFLCFFVGNDFLPHMPALEIHDGAIDTLMSLYRDGMGELGGFVTDRGEVDLARAELLLRKIGAYEEEVLSRRRRRDAGRLRMVGERERAVAAEVASAAAVAAGGASPYGSLFPPQTADALKLWKQLEAFADARAYDQTLKIEPNGGILRACAHLYCHMLGLRAEAGYGERALVVSAPLPTDAEAAAADAAAGAGAARAVAASAAAPAADGGNAAGGAAAARRAKGGGASGNAAQHGQSMAAPPSGADAAARASRFAVELKLLLDRRDEELQAARDDVRYGTPGWRERYYACKLQIGADEPARLREVVQAYVEGLIWVLRYYYKGVQSWGWFYPYHYAPCASDMKGLRELAPRIRFDKGAPWSPLTQLMAVFPARSGHAMPAPYRALMGARVSAVVDFFPSDFKQDLNGKKFGWQAIAVLPFIDAPRLHAALEPLRAQLGVEERARDEHGPARVYARADAPLGTELRALAGAVGEHSKHFVASAAVAFGGTALRPAELHGDAAASVVDCTLAPPPVAGHVSRLLPTVQLPARTLLDGEGPVLSRDAKNLAKERERGANGGGYGQGARGGFGAQAARRAGIGHADRPASASAAAAGSRMVYHALGARAVNAATGARAGAPTAQAGGVRLSNAYSVLSLE</sequence>
<comment type="subcellular location">
    <subcellularLocation>
        <location evidence="1">Nucleus</location>
    </subcellularLocation>
</comment>
<comment type="caution">
    <text evidence="12">The sequence shown here is derived from an EMBL/GenBank/DDBJ whole genome shotgun (WGS) entry which is preliminary data.</text>
</comment>
<dbReference type="InterPro" id="IPR017151">
    <property type="entry name" value="Xrn2/3/4"/>
</dbReference>
<evidence type="ECO:0000256" key="5">
    <source>
        <dbReference type="ARBA" id="ARBA00022801"/>
    </source>
</evidence>
<reference evidence="12" key="1">
    <citation type="submission" date="2021-05" db="EMBL/GenBank/DDBJ databases">
        <title>The genome of the haptophyte Pavlova lutheri (Diacronema luteri, Pavlovales) - a model for lipid biosynthesis in eukaryotic algae.</title>
        <authorList>
            <person name="Hulatt C.J."/>
            <person name="Posewitz M.C."/>
        </authorList>
    </citation>
    <scope>NUCLEOTIDE SEQUENCE</scope>
    <source>
        <strain evidence="12">NIVA-4/92</strain>
    </source>
</reference>
<dbReference type="OMA" id="ITHDMVV"/>
<keyword evidence="3 8" id="KW-0507">mRNA processing</keyword>
<evidence type="ECO:0000256" key="9">
    <source>
        <dbReference type="SAM" id="MobiDB-lite"/>
    </source>
</evidence>
<dbReference type="AlphaFoldDB" id="A0A8J5X485"/>
<dbReference type="InterPro" id="IPR027073">
    <property type="entry name" value="5_3_exoribonuclease"/>
</dbReference>
<evidence type="ECO:0000256" key="2">
    <source>
        <dbReference type="ARBA" id="ARBA00006994"/>
    </source>
</evidence>
<dbReference type="Gene3D" id="3.40.50.12390">
    <property type="match status" value="2"/>
</dbReference>
<dbReference type="EC" id="3.1.13.-" evidence="8"/>
<feature type="domain" description="Xrn1 helical" evidence="11">
    <location>
        <begin position="605"/>
        <end position="806"/>
    </location>
</feature>
<dbReference type="CDD" id="cd18673">
    <property type="entry name" value="PIN_XRN1-2-like"/>
    <property type="match status" value="1"/>
</dbReference>
<evidence type="ECO:0000256" key="4">
    <source>
        <dbReference type="ARBA" id="ARBA00022722"/>
    </source>
</evidence>
<dbReference type="GO" id="GO:0005634">
    <property type="term" value="C:nucleus"/>
    <property type="evidence" value="ECO:0007669"/>
    <property type="project" value="UniProtKB-SubCell"/>
</dbReference>
<comment type="function">
    <text evidence="8">Possesses 5'-&gt;3' exoribonuclease activity. May promote termination of transcription by RNA polymerase II.</text>
</comment>
<evidence type="ECO:0000259" key="10">
    <source>
        <dbReference type="Pfam" id="PF03159"/>
    </source>
</evidence>
<evidence type="ECO:0000256" key="6">
    <source>
        <dbReference type="ARBA" id="ARBA00022839"/>
    </source>
</evidence>
<keyword evidence="6 8" id="KW-0269">Exonuclease</keyword>